<feature type="region of interest" description="Disordered" evidence="1">
    <location>
        <begin position="1173"/>
        <end position="1263"/>
    </location>
</feature>
<feature type="compositionally biased region" description="Basic and acidic residues" evidence="1">
    <location>
        <begin position="1292"/>
        <end position="1310"/>
    </location>
</feature>
<feature type="region of interest" description="Disordered" evidence="1">
    <location>
        <begin position="1073"/>
        <end position="1140"/>
    </location>
</feature>
<protein>
    <recommendedName>
        <fullName evidence="4">Dentin sialoprotein</fullName>
    </recommendedName>
</protein>
<feature type="compositionally biased region" description="Polar residues" evidence="1">
    <location>
        <begin position="855"/>
        <end position="872"/>
    </location>
</feature>
<reference evidence="2 3" key="1">
    <citation type="submission" date="2024-01" db="EMBL/GenBank/DDBJ databases">
        <title>The genomes of 5 underutilized Papilionoideae crops provide insights into root nodulation and disease resistanc.</title>
        <authorList>
            <person name="Jiang F."/>
        </authorList>
    </citation>
    <scope>NUCLEOTIDE SEQUENCE [LARGE SCALE GENOMIC DNA]</scope>
    <source>
        <strain evidence="2">JINMINGXINNONG_FW02</strain>
        <tissue evidence="2">Leaves</tissue>
    </source>
</reference>
<dbReference type="PANTHER" id="PTHR31267:SF7">
    <property type="entry name" value="DENTIN SIALOPHOSPHOPROTEIN-LIKE PROTEIN"/>
    <property type="match status" value="1"/>
</dbReference>
<feature type="region of interest" description="Disordered" evidence="1">
    <location>
        <begin position="71"/>
        <end position="97"/>
    </location>
</feature>
<proteinExistence type="predicted"/>
<dbReference type="PANTHER" id="PTHR31267">
    <property type="entry name" value="DENTIN SIALOPHOSPHOPROTEIN-LIKE PROTEIN"/>
    <property type="match status" value="1"/>
</dbReference>
<organism evidence="2 3">
    <name type="scientific">Phaseolus coccineus</name>
    <name type="common">Scarlet runner bean</name>
    <name type="synonym">Phaseolus multiflorus</name>
    <dbReference type="NCBI Taxonomy" id="3886"/>
    <lineage>
        <taxon>Eukaryota</taxon>
        <taxon>Viridiplantae</taxon>
        <taxon>Streptophyta</taxon>
        <taxon>Embryophyta</taxon>
        <taxon>Tracheophyta</taxon>
        <taxon>Spermatophyta</taxon>
        <taxon>Magnoliopsida</taxon>
        <taxon>eudicotyledons</taxon>
        <taxon>Gunneridae</taxon>
        <taxon>Pentapetalae</taxon>
        <taxon>rosids</taxon>
        <taxon>fabids</taxon>
        <taxon>Fabales</taxon>
        <taxon>Fabaceae</taxon>
        <taxon>Papilionoideae</taxon>
        <taxon>50 kb inversion clade</taxon>
        <taxon>NPAAA clade</taxon>
        <taxon>indigoferoid/millettioid clade</taxon>
        <taxon>Phaseoleae</taxon>
        <taxon>Phaseolus</taxon>
    </lineage>
</organism>
<feature type="region of interest" description="Disordered" evidence="1">
    <location>
        <begin position="1403"/>
        <end position="1431"/>
    </location>
</feature>
<accession>A0AAN9MLF4</accession>
<feature type="compositionally biased region" description="Basic and acidic residues" evidence="1">
    <location>
        <begin position="1081"/>
        <end position="1102"/>
    </location>
</feature>
<comment type="caution">
    <text evidence="2">The sequence shown here is derived from an EMBL/GenBank/DDBJ whole genome shotgun (WGS) entry which is preliminary data.</text>
</comment>
<evidence type="ECO:0000256" key="1">
    <source>
        <dbReference type="SAM" id="MobiDB-lite"/>
    </source>
</evidence>
<evidence type="ECO:0000313" key="3">
    <source>
        <dbReference type="Proteomes" id="UP001374584"/>
    </source>
</evidence>
<evidence type="ECO:0008006" key="4">
    <source>
        <dbReference type="Google" id="ProtNLM"/>
    </source>
</evidence>
<feature type="compositionally biased region" description="Polar residues" evidence="1">
    <location>
        <begin position="1404"/>
        <end position="1423"/>
    </location>
</feature>
<gene>
    <name evidence="2" type="ORF">VNO80_19697</name>
</gene>
<feature type="compositionally biased region" description="Polar residues" evidence="1">
    <location>
        <begin position="1312"/>
        <end position="1322"/>
    </location>
</feature>
<feature type="compositionally biased region" description="Polar residues" evidence="1">
    <location>
        <begin position="1184"/>
        <end position="1195"/>
    </location>
</feature>
<dbReference type="Proteomes" id="UP001374584">
    <property type="component" value="Unassembled WGS sequence"/>
</dbReference>
<feature type="region of interest" description="Disordered" evidence="1">
    <location>
        <begin position="1279"/>
        <end position="1328"/>
    </location>
</feature>
<evidence type="ECO:0000313" key="2">
    <source>
        <dbReference type="EMBL" id="KAK7354238.1"/>
    </source>
</evidence>
<feature type="region of interest" description="Disordered" evidence="1">
    <location>
        <begin position="337"/>
        <end position="356"/>
    </location>
</feature>
<feature type="compositionally biased region" description="Polar residues" evidence="1">
    <location>
        <begin position="801"/>
        <end position="843"/>
    </location>
</feature>
<keyword evidence="3" id="KW-1185">Reference proteome</keyword>
<name>A0AAN9MLF4_PHACN</name>
<sequence>MNVGPTVMVPPVASQLDSNPNFYLPSLPPTTLLTASSVLKRFPNCEKRPSLGSEAPSFYLRTCPSLVQRTRTKPTRPSLRAAAPANPKRSPFEDQLRASMEPSQCHSHSAVLRGGVDLNAALEMELCTCFRSCVFSRECAFSCLVSAQLILALAFDPSSLFVLLLPILGIPWRSLENSIGYLLGIFPAQIGEFELTNLEVEALISLLASLFLSLQTPTILMYKRGKFRDSADLKFLDTPRGLLTGNVFATNCSFDFLFAELLPGSMLCAENLWAGLSMPGNEVGDRVHNFFGQENLSQGQYHSQAVDGNWPGLSNNLWAGSQRPIGVPFISNLKNFNQQQSDPEQGHSSSPHLRHGLNLSQTSFRHESGRNLLPNQQSAVNGYIQGQQVFQTRQNEANILGMDTESDWQSMSRGIPVLESQGSGLELYKKNLARNDATESPVNFDFFGGQQQMSGRHSAMLQPLPRQQSGINEMHLLQQQAVFNQMHEFQRQQQFHQLEAKQQNSMTPTSSISKQAVASHSASISGIPVNETSNLIWQPEIIPTNANWLQHGASSVLHGSSNGLMLSPEQGQALRLMGLTPNQGDQSLYGVPISGSRGTPNLYSHVQADKPAVQQVSIPHQYSHVHGDKSAMQHISAGDSSFSPHQYAAFSDQINTNDGTSVSRQDLQGKSMFGSTSNSISSGLNMENLQQMNSEQRIVPMQDFHGRQLAGSVEMSQDKMLVQTPTSQNVATLDPTEEKILFGSDDSLWDGFGRNSGGFNMLDSTDSFSGFPSIQSGSWSALMQSAVAETSSGDIGKQEESSSLSFQNAGRSSGNERPSTIDSSKQQSIWTDNNLPSASNINSRPFLRPDDVNRPNATENYSGVSGFHQSGPDTLHEQHNRLQNNSQRSMPQFLERGKWLDCSPQQKQLAEGGLIYGNTANSSGFEKSQQTILSGNSSGDPFNKSNGWDIMKSPPFDRSSNFNIHENEHSLQPHLEKPMHEEMGQVPAIWEPDSDTTSSVGMEQVKSAGNMQVCGEDSGTNGIAGLPNSGTAWFSQHSSKQLPNVDVWRDAESAVSHRRNEIPGKYKYHREKNPIVLESSKNGKVEGETRDLEDSNKKEKSADSLGSNPSHPRAGGMRENSNFDGNDLHSPKLSGQGNRRPIVTRKFQYHPMGDLGVEVEPYGNKRVINSHPMAHQPFGGLKGQDQSYLGQSNYGHSDRNYNEINKGDSISLDKNASKSMLPGQMPKKITSFDRSVGNFASQKTISPRGPETESSDGSVAHHQRNQSLLSQGFGLQLAPPTQRLPVAPSHSSIEKDHTAEHVSETRDKDQTWLGTNQTFTSRDPSHGELRSNISSTEGHIFDKASQYDVLGSIPQAFTSGFPFSRLHSQNQSLANFGGQVANTQSANVTFTASMNHTDEYCEKAQTSQSEFASAQDMPQQNGTDQDHLRDPGNQILTAEADTQSSVTFSASQRGTISNVTHNAWTGFSSKQHPNALRFLSPPQQINDCEMITGSQNPGDEGLEKDGYDVSDTGLCASYPNNSGVKLLEGISVQQTLPENDVIAEEVASPSHLKEPVGKHTFDATQPSPAATPRDIEAFGRSLRANIVLNHNVSMLDQVQSTRNTEVDPSNRDVKRLKVSENVVDKQLVDSNHGQQLSYGYDNVVKDGSGNNSMPTPDPNLVSFSTKPLDGQDTNAYASSQEEVGYGKKIEVVDSNKATSVKSDYSLVNPQMAPSWFERYGTFKNGKMLPMYNVQKMTAAKIMDQPFIVPNLSIEQIHNVSDAQLSNTRESPMSVSVASKHVDSQLSTPASEPELRFVRPKKRKSATSELIPWHKELLEGSKRLRDISAAELDWARSANRLIEKVEDSVEVVEDLSAVVKSKRRLVLTTQLMQQLLGPPPVSVLVADVKLHHESVVYSVARLALGEACSSISWSRCDTLLTPGNKNIPLEKCKSSHKIDQYILKVMDFIGRARKLEDNILRLNSKASILDLRVECQDLERYSVINRFAKFHGRGQNDGAEASSSSDANTNAQKSFPLKYVTAVPLPRNLPDRVPCLSL</sequence>
<feature type="region of interest" description="Disordered" evidence="1">
    <location>
        <begin position="790"/>
        <end position="877"/>
    </location>
</feature>
<feature type="compositionally biased region" description="Polar residues" evidence="1">
    <location>
        <begin position="337"/>
        <end position="351"/>
    </location>
</feature>
<dbReference type="EMBL" id="JAYMYR010000007">
    <property type="protein sequence ID" value="KAK7354238.1"/>
    <property type="molecule type" value="Genomic_DNA"/>
</dbReference>